<dbReference type="Pfam" id="PF08450">
    <property type="entry name" value="SGL"/>
    <property type="match status" value="1"/>
</dbReference>
<evidence type="ECO:0000256" key="1">
    <source>
        <dbReference type="ARBA" id="ARBA00008853"/>
    </source>
</evidence>
<sequence length="304" mass="32330">MKPVEPEFEFALDVHAILGEGALWDARAGALLWVDILGRRVGRLNPATWANECWTLDSPVSAVVPTESGGLLVAVNGGVARLDPVSGRLTGMTCPEGHDPKTTRFNDGKCDPSGRFVAGTVSLAGQAGMGSLYVFEHSREGSPARPRRLLSGVSISNGLAWSLDHSRMYYIDTPTRTISVFDYDLGRGGLRNRRAAVEIPERMGLPDGMTIDAEGMLWVALWGGGAVTRWDPGTGKLLCHYALPVTHVTSCAFGGPGLRTLFVTTARADLGADELARQSLAGAIFAIKTGVAGVEAFYFRDGAA</sequence>
<organism evidence="5 6">
    <name type="scientific">Termitidicoccus mucosus</name>
    <dbReference type="NCBI Taxonomy" id="1184151"/>
    <lineage>
        <taxon>Bacteria</taxon>
        <taxon>Pseudomonadati</taxon>
        <taxon>Verrucomicrobiota</taxon>
        <taxon>Opitutia</taxon>
        <taxon>Opitutales</taxon>
        <taxon>Opitutaceae</taxon>
        <taxon>Termitidicoccus</taxon>
    </lineage>
</organism>
<proteinExistence type="inferred from homology"/>
<feature type="binding site" evidence="3">
    <location>
        <position position="157"/>
    </location>
    <ligand>
        <name>a divalent metal cation</name>
        <dbReference type="ChEBI" id="CHEBI:60240"/>
    </ligand>
</feature>
<gene>
    <name evidence="5" type="ORF">AW736_18590</name>
</gene>
<accession>A0A178IDI2</accession>
<feature type="binding site" evidence="3">
    <location>
        <position position="207"/>
    </location>
    <ligand>
        <name>a divalent metal cation</name>
        <dbReference type="ChEBI" id="CHEBI:60240"/>
    </ligand>
</feature>
<keyword evidence="3" id="KW-0862">Zinc</keyword>
<dbReference type="OrthoDB" id="2633250at2"/>
<dbReference type="GO" id="GO:0004341">
    <property type="term" value="F:gluconolactonase activity"/>
    <property type="evidence" value="ECO:0007669"/>
    <property type="project" value="TreeGrafter"/>
</dbReference>
<dbReference type="PANTHER" id="PTHR10907">
    <property type="entry name" value="REGUCALCIN"/>
    <property type="match status" value="1"/>
</dbReference>
<dbReference type="EMBL" id="LRRQ01000144">
    <property type="protein sequence ID" value="OAM88083.1"/>
    <property type="molecule type" value="Genomic_DNA"/>
</dbReference>
<evidence type="ECO:0000313" key="6">
    <source>
        <dbReference type="Proteomes" id="UP000078486"/>
    </source>
</evidence>
<comment type="similarity">
    <text evidence="1">Belongs to the SMP-30/CGR1 family.</text>
</comment>
<dbReference type="PRINTS" id="PR01790">
    <property type="entry name" value="SMP30FAMILY"/>
</dbReference>
<evidence type="ECO:0000259" key="4">
    <source>
        <dbReference type="Pfam" id="PF08450"/>
    </source>
</evidence>
<name>A0A178IDI2_9BACT</name>
<keyword evidence="3" id="KW-0479">Metal-binding</keyword>
<comment type="cofactor">
    <cofactor evidence="3">
        <name>Zn(2+)</name>
        <dbReference type="ChEBI" id="CHEBI:29105"/>
    </cofactor>
    <text evidence="3">Binds 1 divalent metal cation per subunit.</text>
</comment>
<keyword evidence="6" id="KW-1185">Reference proteome</keyword>
<feature type="binding site" evidence="3">
    <location>
        <position position="104"/>
    </location>
    <ligand>
        <name>substrate</name>
    </ligand>
</feature>
<dbReference type="AlphaFoldDB" id="A0A178IDI2"/>
<evidence type="ECO:0000313" key="5">
    <source>
        <dbReference type="EMBL" id="OAM88083.1"/>
    </source>
</evidence>
<dbReference type="SUPFAM" id="SSF63829">
    <property type="entry name" value="Calcium-dependent phosphotriesterase"/>
    <property type="match status" value="1"/>
</dbReference>
<dbReference type="InterPro" id="IPR005511">
    <property type="entry name" value="SMP-30"/>
</dbReference>
<protein>
    <recommendedName>
        <fullName evidence="4">SMP-30/Gluconolactonase/LRE-like region domain-containing protein</fullName>
    </recommendedName>
</protein>
<dbReference type="RefSeq" id="WP_068771804.1">
    <property type="nucleotide sequence ID" value="NZ_CP109796.1"/>
</dbReference>
<dbReference type="Proteomes" id="UP000078486">
    <property type="component" value="Unassembled WGS sequence"/>
</dbReference>
<dbReference type="GO" id="GO:0005509">
    <property type="term" value="F:calcium ion binding"/>
    <property type="evidence" value="ECO:0007669"/>
    <property type="project" value="TreeGrafter"/>
</dbReference>
<feature type="domain" description="SMP-30/Gluconolactonase/LRE-like region" evidence="4">
    <location>
        <begin position="18"/>
        <end position="267"/>
    </location>
</feature>
<comment type="caution">
    <text evidence="5">The sequence shown here is derived from an EMBL/GenBank/DDBJ whole genome shotgun (WGS) entry which is preliminary data.</text>
</comment>
<dbReference type="Gene3D" id="2.120.10.30">
    <property type="entry name" value="TolB, C-terminal domain"/>
    <property type="match status" value="1"/>
</dbReference>
<reference evidence="5 6" key="1">
    <citation type="submission" date="2016-01" db="EMBL/GenBank/DDBJ databases">
        <title>High potential of lignocellulose degradation of a new Verrucomicrobia species.</title>
        <authorList>
            <person name="Wang Y."/>
            <person name="Shi Y."/>
            <person name="Qiu Z."/>
            <person name="Liu S."/>
            <person name="Yang H."/>
        </authorList>
    </citation>
    <scope>NUCLEOTIDE SEQUENCE [LARGE SCALE GENOMIC DNA]</scope>
    <source>
        <strain evidence="5 6">TSB47</strain>
    </source>
</reference>
<feature type="binding site" evidence="3">
    <location>
        <position position="106"/>
    </location>
    <ligand>
        <name>substrate</name>
    </ligand>
</feature>
<feature type="active site" description="Proton donor/acceptor" evidence="2">
    <location>
        <position position="207"/>
    </location>
</feature>
<feature type="binding site" evidence="3">
    <location>
        <position position="20"/>
    </location>
    <ligand>
        <name>a divalent metal cation</name>
        <dbReference type="ChEBI" id="CHEBI:60240"/>
    </ligand>
</feature>
<dbReference type="GO" id="GO:0019853">
    <property type="term" value="P:L-ascorbic acid biosynthetic process"/>
    <property type="evidence" value="ECO:0007669"/>
    <property type="project" value="TreeGrafter"/>
</dbReference>
<dbReference type="STRING" id="1184151.AW736_18590"/>
<dbReference type="PANTHER" id="PTHR10907:SF47">
    <property type="entry name" value="REGUCALCIN"/>
    <property type="match status" value="1"/>
</dbReference>
<dbReference type="InterPro" id="IPR011042">
    <property type="entry name" value="6-blade_b-propeller_TolB-like"/>
</dbReference>
<evidence type="ECO:0000256" key="3">
    <source>
        <dbReference type="PIRSR" id="PIRSR605511-2"/>
    </source>
</evidence>
<evidence type="ECO:0000256" key="2">
    <source>
        <dbReference type="PIRSR" id="PIRSR605511-1"/>
    </source>
</evidence>
<dbReference type="InterPro" id="IPR013658">
    <property type="entry name" value="SGL"/>
</dbReference>